<dbReference type="PROSITE" id="PS00108">
    <property type="entry name" value="PROTEIN_KINASE_ST"/>
    <property type="match status" value="1"/>
</dbReference>
<evidence type="ECO:0000256" key="1">
    <source>
        <dbReference type="ARBA" id="ARBA00004479"/>
    </source>
</evidence>
<evidence type="ECO:0000256" key="21">
    <source>
        <dbReference type="SAM" id="SignalP"/>
    </source>
</evidence>
<evidence type="ECO:0000256" key="8">
    <source>
        <dbReference type="ARBA" id="ARBA00022734"/>
    </source>
</evidence>
<dbReference type="GO" id="GO:0030246">
    <property type="term" value="F:carbohydrate binding"/>
    <property type="evidence" value="ECO:0007669"/>
    <property type="project" value="UniProtKB-KW"/>
</dbReference>
<dbReference type="Pfam" id="PF00069">
    <property type="entry name" value="Pkinase"/>
    <property type="match status" value="1"/>
</dbReference>
<keyword evidence="13 20" id="KW-0472">Membrane</keyword>
<keyword evidence="3" id="KW-0245">EGF-like domain</keyword>
<dbReference type="PROSITE" id="PS50927">
    <property type="entry name" value="BULB_LECTIN"/>
    <property type="match status" value="1"/>
</dbReference>
<dbReference type="AlphaFoldDB" id="A0A8T0CUQ8"/>
<keyword evidence="5 19" id="KW-0808">Transferase</keyword>
<dbReference type="InterPro" id="IPR036426">
    <property type="entry name" value="Bulb-type_lectin_dom_sf"/>
</dbReference>
<dbReference type="EC" id="2.7.11.1" evidence="19"/>
<evidence type="ECO:0000256" key="11">
    <source>
        <dbReference type="ARBA" id="ARBA00022840"/>
    </source>
</evidence>
<evidence type="ECO:0000256" key="18">
    <source>
        <dbReference type="ARBA" id="ARBA00048679"/>
    </source>
</evidence>
<evidence type="ECO:0000256" key="17">
    <source>
        <dbReference type="ARBA" id="ARBA00047899"/>
    </source>
</evidence>
<feature type="domain" description="Bulb-type lectin" evidence="23">
    <location>
        <begin position="39"/>
        <end position="165"/>
    </location>
</feature>
<proteinExistence type="inferred from homology"/>
<dbReference type="Gramene" id="rna-gnl|WGS:JABURB|Cocit.L4311.1">
    <property type="protein sequence ID" value="cds-KAF7851210.1"/>
    <property type="gene ID" value="gene-BT93_L4311"/>
</dbReference>
<dbReference type="SMART" id="SM00220">
    <property type="entry name" value="S_TKc"/>
    <property type="match status" value="1"/>
</dbReference>
<dbReference type="CDD" id="cd14066">
    <property type="entry name" value="STKc_IRAK"/>
    <property type="match status" value="1"/>
</dbReference>
<keyword evidence="9 19" id="KW-0547">Nucleotide-binding</keyword>
<evidence type="ECO:0000256" key="10">
    <source>
        <dbReference type="ARBA" id="ARBA00022777"/>
    </source>
</evidence>
<keyword evidence="8" id="KW-0430">Lectin</keyword>
<comment type="caution">
    <text evidence="25">The sequence shown here is derived from an EMBL/GenBank/DDBJ whole genome shotgun (WGS) entry which is preliminary data.</text>
</comment>
<feature type="transmembrane region" description="Helical" evidence="20">
    <location>
        <begin position="436"/>
        <end position="455"/>
    </location>
</feature>
<dbReference type="Pfam" id="PF01453">
    <property type="entry name" value="B_lectin"/>
    <property type="match status" value="1"/>
</dbReference>
<keyword evidence="2 19" id="KW-0723">Serine/threonine-protein kinase</keyword>
<dbReference type="GO" id="GO:0004674">
    <property type="term" value="F:protein serine/threonine kinase activity"/>
    <property type="evidence" value="ECO:0007669"/>
    <property type="project" value="UniProtKB-KW"/>
</dbReference>
<dbReference type="SMART" id="SM00108">
    <property type="entry name" value="B_lectin"/>
    <property type="match status" value="1"/>
</dbReference>
<dbReference type="InterPro" id="IPR008271">
    <property type="entry name" value="Ser/Thr_kinase_AS"/>
</dbReference>
<dbReference type="EMBL" id="MU089556">
    <property type="protein sequence ID" value="KAF7851210.1"/>
    <property type="molecule type" value="Genomic_DNA"/>
</dbReference>
<evidence type="ECO:0000256" key="5">
    <source>
        <dbReference type="ARBA" id="ARBA00022679"/>
    </source>
</evidence>
<name>A0A8T0CUQ8_CORYI</name>
<dbReference type="PROSITE" id="PS50948">
    <property type="entry name" value="PAN"/>
    <property type="match status" value="1"/>
</dbReference>
<evidence type="ECO:0000256" key="12">
    <source>
        <dbReference type="ARBA" id="ARBA00022989"/>
    </source>
</evidence>
<evidence type="ECO:0000256" key="16">
    <source>
        <dbReference type="ARBA" id="ARBA00023180"/>
    </source>
</evidence>
<dbReference type="InterPro" id="IPR000719">
    <property type="entry name" value="Prot_kinase_dom"/>
</dbReference>
<feature type="chain" id="PRO_5035897129" description="Receptor-like serine/threonine-protein kinase" evidence="21">
    <location>
        <begin position="22"/>
        <end position="773"/>
    </location>
</feature>
<dbReference type="GO" id="GO:0005524">
    <property type="term" value="F:ATP binding"/>
    <property type="evidence" value="ECO:0007669"/>
    <property type="project" value="UniProtKB-KW"/>
</dbReference>
<organism evidence="25 26">
    <name type="scientific">Corymbia citriodora subsp. variegata</name>
    <dbReference type="NCBI Taxonomy" id="360336"/>
    <lineage>
        <taxon>Eukaryota</taxon>
        <taxon>Viridiplantae</taxon>
        <taxon>Streptophyta</taxon>
        <taxon>Embryophyta</taxon>
        <taxon>Tracheophyta</taxon>
        <taxon>Spermatophyta</taxon>
        <taxon>Magnoliopsida</taxon>
        <taxon>eudicotyledons</taxon>
        <taxon>Gunneridae</taxon>
        <taxon>Pentapetalae</taxon>
        <taxon>rosids</taxon>
        <taxon>malvids</taxon>
        <taxon>Myrtales</taxon>
        <taxon>Myrtaceae</taxon>
        <taxon>Myrtoideae</taxon>
        <taxon>Eucalypteae</taxon>
        <taxon>Corymbia</taxon>
    </lineage>
</organism>
<dbReference type="InterPro" id="IPR051343">
    <property type="entry name" value="G-type_lectin_kinases/EP1-like"/>
</dbReference>
<evidence type="ECO:0000256" key="9">
    <source>
        <dbReference type="ARBA" id="ARBA00022741"/>
    </source>
</evidence>
<dbReference type="PIRSF" id="PIRSF000641">
    <property type="entry name" value="SRK"/>
    <property type="match status" value="1"/>
</dbReference>
<accession>A0A8T0CUQ8</accession>
<dbReference type="OrthoDB" id="4062651at2759"/>
<dbReference type="FunFam" id="3.30.200.20:FF:000178">
    <property type="entry name" value="serine/threonine-protein kinase PBS1-like"/>
    <property type="match status" value="1"/>
</dbReference>
<dbReference type="PANTHER" id="PTHR47976:SF30">
    <property type="entry name" value="RECEPTOR-LIKE SERINE_THREONINE-PROTEIN KINASE"/>
    <property type="match status" value="1"/>
</dbReference>
<evidence type="ECO:0000256" key="7">
    <source>
        <dbReference type="ARBA" id="ARBA00022729"/>
    </source>
</evidence>
<reference evidence="25" key="1">
    <citation type="submission" date="2020-05" db="EMBL/GenBank/DDBJ databases">
        <title>WGS assembly of Corymbia citriodora subspecies variegata.</title>
        <authorList>
            <person name="Barry K."/>
            <person name="Hundley H."/>
            <person name="Shu S."/>
            <person name="Jenkins J."/>
            <person name="Grimwood J."/>
            <person name="Baten A."/>
        </authorList>
    </citation>
    <scope>NUCLEOTIDE SEQUENCE</scope>
    <source>
        <strain evidence="25">CV2-018</strain>
    </source>
</reference>
<evidence type="ECO:0000256" key="15">
    <source>
        <dbReference type="ARBA" id="ARBA00023170"/>
    </source>
</evidence>
<evidence type="ECO:0000256" key="20">
    <source>
        <dbReference type="SAM" id="Phobius"/>
    </source>
</evidence>
<feature type="signal peptide" evidence="21">
    <location>
        <begin position="1"/>
        <end position="21"/>
    </location>
</feature>
<dbReference type="FunFam" id="1.10.510.10:FF:000248">
    <property type="entry name" value="S-receptor-like kinase 5"/>
    <property type="match status" value="1"/>
</dbReference>
<comment type="catalytic activity">
    <reaction evidence="18 19">
        <text>L-seryl-[protein] + ATP = O-phospho-L-seryl-[protein] + ADP + H(+)</text>
        <dbReference type="Rhea" id="RHEA:17989"/>
        <dbReference type="Rhea" id="RHEA-COMP:9863"/>
        <dbReference type="Rhea" id="RHEA-COMP:11604"/>
        <dbReference type="ChEBI" id="CHEBI:15378"/>
        <dbReference type="ChEBI" id="CHEBI:29999"/>
        <dbReference type="ChEBI" id="CHEBI:30616"/>
        <dbReference type="ChEBI" id="CHEBI:83421"/>
        <dbReference type="ChEBI" id="CHEBI:456216"/>
        <dbReference type="EC" id="2.7.11.1"/>
    </reaction>
</comment>
<keyword evidence="10 19" id="KW-0418">Kinase</keyword>
<keyword evidence="12 20" id="KW-1133">Transmembrane helix</keyword>
<dbReference type="GO" id="GO:0016020">
    <property type="term" value="C:membrane"/>
    <property type="evidence" value="ECO:0007669"/>
    <property type="project" value="UniProtKB-SubCell"/>
</dbReference>
<keyword evidence="16" id="KW-0325">Glycoprotein</keyword>
<evidence type="ECO:0000313" key="25">
    <source>
        <dbReference type="EMBL" id="KAF7851210.1"/>
    </source>
</evidence>
<feature type="domain" description="Apple" evidence="24">
    <location>
        <begin position="346"/>
        <end position="426"/>
    </location>
</feature>
<keyword evidence="15" id="KW-0675">Receptor</keyword>
<dbReference type="FunFam" id="2.90.10.30:FF:000003">
    <property type="entry name" value="Os04g0303100 protein"/>
    <property type="match status" value="1"/>
</dbReference>
<evidence type="ECO:0000256" key="2">
    <source>
        <dbReference type="ARBA" id="ARBA00022527"/>
    </source>
</evidence>
<dbReference type="SUPFAM" id="SSF56112">
    <property type="entry name" value="Protein kinase-like (PK-like)"/>
    <property type="match status" value="1"/>
</dbReference>
<feature type="domain" description="Protein kinase" evidence="22">
    <location>
        <begin position="493"/>
        <end position="767"/>
    </location>
</feature>
<dbReference type="Gene3D" id="3.30.200.20">
    <property type="entry name" value="Phosphorylase Kinase, domain 1"/>
    <property type="match status" value="1"/>
</dbReference>
<keyword evidence="7 21" id="KW-0732">Signal</keyword>
<dbReference type="InterPro" id="IPR003609">
    <property type="entry name" value="Pan_app"/>
</dbReference>
<keyword evidence="4" id="KW-0597">Phosphoprotein</keyword>
<evidence type="ECO:0000259" key="24">
    <source>
        <dbReference type="PROSITE" id="PS50948"/>
    </source>
</evidence>
<dbReference type="CDD" id="cd00028">
    <property type="entry name" value="B_lectin"/>
    <property type="match status" value="1"/>
</dbReference>
<evidence type="ECO:0000256" key="14">
    <source>
        <dbReference type="ARBA" id="ARBA00023157"/>
    </source>
</evidence>
<dbReference type="InterPro" id="IPR001480">
    <property type="entry name" value="Bulb-type_lectin_dom"/>
</dbReference>
<evidence type="ECO:0000313" key="26">
    <source>
        <dbReference type="Proteomes" id="UP000806378"/>
    </source>
</evidence>
<keyword evidence="6 20" id="KW-0812">Transmembrane</keyword>
<evidence type="ECO:0000256" key="4">
    <source>
        <dbReference type="ARBA" id="ARBA00022553"/>
    </source>
</evidence>
<dbReference type="PROSITE" id="PS50011">
    <property type="entry name" value="PROTEIN_KINASE_DOM"/>
    <property type="match status" value="1"/>
</dbReference>
<keyword evidence="26" id="KW-1185">Reference proteome</keyword>
<dbReference type="CDD" id="cd01098">
    <property type="entry name" value="PAN_AP_plant"/>
    <property type="match status" value="1"/>
</dbReference>
<evidence type="ECO:0000259" key="23">
    <source>
        <dbReference type="PROSITE" id="PS50927"/>
    </source>
</evidence>
<evidence type="ECO:0000259" key="22">
    <source>
        <dbReference type="PROSITE" id="PS50011"/>
    </source>
</evidence>
<dbReference type="SUPFAM" id="SSF51110">
    <property type="entry name" value="alpha-D-mannose-specific plant lectins"/>
    <property type="match status" value="1"/>
</dbReference>
<evidence type="ECO:0000256" key="6">
    <source>
        <dbReference type="ARBA" id="ARBA00022692"/>
    </source>
</evidence>
<dbReference type="Proteomes" id="UP000806378">
    <property type="component" value="Unassembled WGS sequence"/>
</dbReference>
<dbReference type="Gene3D" id="1.10.510.10">
    <property type="entry name" value="Transferase(Phosphotransferase) domain 1"/>
    <property type="match status" value="1"/>
</dbReference>
<keyword evidence="14" id="KW-1015">Disulfide bond</keyword>
<evidence type="ECO:0000256" key="13">
    <source>
        <dbReference type="ARBA" id="ARBA00023136"/>
    </source>
</evidence>
<comment type="catalytic activity">
    <reaction evidence="17 19">
        <text>L-threonyl-[protein] + ATP = O-phospho-L-threonyl-[protein] + ADP + H(+)</text>
        <dbReference type="Rhea" id="RHEA:46608"/>
        <dbReference type="Rhea" id="RHEA-COMP:11060"/>
        <dbReference type="Rhea" id="RHEA-COMP:11605"/>
        <dbReference type="ChEBI" id="CHEBI:15378"/>
        <dbReference type="ChEBI" id="CHEBI:30013"/>
        <dbReference type="ChEBI" id="CHEBI:30616"/>
        <dbReference type="ChEBI" id="CHEBI:61977"/>
        <dbReference type="ChEBI" id="CHEBI:456216"/>
        <dbReference type="EC" id="2.7.11.1"/>
    </reaction>
</comment>
<keyword evidence="11 19" id="KW-0067">ATP-binding</keyword>
<evidence type="ECO:0000256" key="19">
    <source>
        <dbReference type="PIRNR" id="PIRNR000641"/>
    </source>
</evidence>
<dbReference type="Gene3D" id="2.90.10.30">
    <property type="match status" value="1"/>
</dbReference>
<comment type="similarity">
    <text evidence="19">Belongs to the protein kinase superfamily. Ser/Thr protein kinase family.</text>
</comment>
<protein>
    <recommendedName>
        <fullName evidence="19">Receptor-like serine/threonine-protein kinase</fullName>
        <ecNumber evidence="19">2.7.11.1</ecNumber>
    </recommendedName>
</protein>
<comment type="subcellular location">
    <subcellularLocation>
        <location evidence="1">Membrane</location>
        <topology evidence="1">Single-pass type I membrane protein</topology>
    </subcellularLocation>
</comment>
<dbReference type="InterPro" id="IPR011009">
    <property type="entry name" value="Kinase-like_dom_sf"/>
</dbReference>
<dbReference type="PANTHER" id="PTHR47976">
    <property type="entry name" value="G-TYPE LECTIN S-RECEPTOR-LIKE SERINE/THREONINE-PROTEIN KINASE SD2-5"/>
    <property type="match status" value="1"/>
</dbReference>
<sequence length="773" mass="86373">MFTSWSLCCFISLLLQPFLSGLVCALVDNSTAVLSTKRIASAPAVDILLSGHNGSQTAFKCGFYFPSYRNVCYFGIFIARTKNSNDTDKVGASAVVWSANRNNPVRAGATLELTAEGDLVLTDVNGYVAWSTHTRGKSVAGMKLTETGNLVLFDKNNVPVWQSFDYPTDALVLGQKLRVGQTLTPGKSPTNWTEQGLLSLSLTTIGLFAQTETNPPQVYYSVPIDFTNTSADSNGIELMKGTLALVKNSNTTGLVLPSFNSSVQYVKFESSGHLRSYRWDGKRWDRDDIFTPKDGGCGYPTVCGKYGICSPDEQCSCPTSSKRSYFKRIVDSDPKHGRVETVPLSCEDSQFQTFLELKGISYFIFGQNDPDLRDTNKESCREACAKDCSCSAAFFHHDSSCYLVSQVFSLANTSSSFSVAFIKVQNASNKSNAHKLILNAIVGSLCALIIFYVVIKFLVLRRQEVDEVEEDCIEQLPGLPIRFTYDNLIAITEDFSKKLGEEGFGSVYEGTLIDVTKVAVKCLDGLHQIKKSFLVEVEITSNVHHVNLVRLIGICAEKFHRLLVYEYMSMGSLDEWIFHKSKRSFVLDWEKRRKIIYDIAKGLNYLHGECGWKIIHMDIKPQNILLDENFNAKVADFGLSKLLDRDQSQVVTTMRGTPGYLAPEWLSAIITEKVDVYSFGVVVLEMVCGRKVFDSSRNEEDMYLLGVFKRKAEEGRLSDMVDNTSDDMQLNQPHMINMMKIAMWCLQGDFRKRPSMSMVIKVLDGVMEIPDTL</sequence>
<dbReference type="InterPro" id="IPR024171">
    <property type="entry name" value="SRK-like_kinase"/>
</dbReference>
<evidence type="ECO:0000256" key="3">
    <source>
        <dbReference type="ARBA" id="ARBA00022536"/>
    </source>
</evidence>
<gene>
    <name evidence="25" type="ORF">BT93_L4311</name>
</gene>